<comment type="caution">
    <text evidence="1">The sequence shown here is derived from an EMBL/GenBank/DDBJ whole genome shotgun (WGS) entry which is preliminary data.</text>
</comment>
<gene>
    <name evidence="1" type="ORF">C4D60_Mb06t23900</name>
</gene>
<reference evidence="1 2" key="1">
    <citation type="journal article" date="2019" name="Nat. Plants">
        <title>Genome sequencing of Musa balbisiana reveals subgenome evolution and function divergence in polyploid bananas.</title>
        <authorList>
            <person name="Yao X."/>
        </authorList>
    </citation>
    <scope>NUCLEOTIDE SEQUENCE [LARGE SCALE GENOMIC DNA]</scope>
    <source>
        <strain evidence="2">cv. DH-PKW</strain>
        <tissue evidence="1">Leaves</tissue>
    </source>
</reference>
<keyword evidence="2" id="KW-1185">Reference proteome</keyword>
<dbReference type="EMBL" id="PYDT01000009">
    <property type="protein sequence ID" value="THU50778.1"/>
    <property type="molecule type" value="Genomic_DNA"/>
</dbReference>
<sequence>MGVLGDEVLSGATGGLVVPPAIISSTVCIPAVGRLPQLALRQLSLISPADPVKGPMLPIFTMAAAKSLLKAPPLEL</sequence>
<accession>A0A4S8IQ84</accession>
<evidence type="ECO:0000313" key="1">
    <source>
        <dbReference type="EMBL" id="THU50778.1"/>
    </source>
</evidence>
<name>A0A4S8IQ84_MUSBA</name>
<proteinExistence type="predicted"/>
<evidence type="ECO:0000313" key="2">
    <source>
        <dbReference type="Proteomes" id="UP000317650"/>
    </source>
</evidence>
<dbReference type="AlphaFoldDB" id="A0A4S8IQ84"/>
<protein>
    <submittedName>
        <fullName evidence="1">Uncharacterized protein</fullName>
    </submittedName>
</protein>
<dbReference type="Proteomes" id="UP000317650">
    <property type="component" value="Chromosome 6"/>
</dbReference>
<organism evidence="1 2">
    <name type="scientific">Musa balbisiana</name>
    <name type="common">Banana</name>
    <dbReference type="NCBI Taxonomy" id="52838"/>
    <lineage>
        <taxon>Eukaryota</taxon>
        <taxon>Viridiplantae</taxon>
        <taxon>Streptophyta</taxon>
        <taxon>Embryophyta</taxon>
        <taxon>Tracheophyta</taxon>
        <taxon>Spermatophyta</taxon>
        <taxon>Magnoliopsida</taxon>
        <taxon>Liliopsida</taxon>
        <taxon>Zingiberales</taxon>
        <taxon>Musaceae</taxon>
        <taxon>Musa</taxon>
    </lineage>
</organism>